<dbReference type="SUPFAM" id="SSF58104">
    <property type="entry name" value="Methyl-accepting chemotaxis protein (MCP) signaling domain"/>
    <property type="match status" value="1"/>
</dbReference>
<evidence type="ECO:0000256" key="1">
    <source>
        <dbReference type="ARBA" id="ARBA00022481"/>
    </source>
</evidence>
<evidence type="ECO:0000313" key="8">
    <source>
        <dbReference type="Proteomes" id="UP000295182"/>
    </source>
</evidence>
<dbReference type="EMBL" id="SLXH01000001">
    <property type="protein sequence ID" value="TCP20595.1"/>
    <property type="molecule type" value="Genomic_DNA"/>
</dbReference>
<dbReference type="InterPro" id="IPR004089">
    <property type="entry name" value="MCPsignal_dom"/>
</dbReference>
<dbReference type="InterPro" id="IPR024478">
    <property type="entry name" value="HlyB_4HB_MCP"/>
</dbReference>
<dbReference type="Pfam" id="PF12729">
    <property type="entry name" value="4HB_MCP_1"/>
    <property type="match status" value="1"/>
</dbReference>
<gene>
    <name evidence="7" type="ORF">EV674_101250</name>
</gene>
<feature type="domain" description="HAMP" evidence="6">
    <location>
        <begin position="212"/>
        <end position="264"/>
    </location>
</feature>
<reference evidence="7 8" key="1">
    <citation type="submission" date="2019-03" db="EMBL/GenBank/DDBJ databases">
        <title>Genomic Encyclopedia of Type Strains, Phase IV (KMG-IV): sequencing the most valuable type-strain genomes for metagenomic binning, comparative biology and taxonomic classification.</title>
        <authorList>
            <person name="Goeker M."/>
        </authorList>
    </citation>
    <scope>NUCLEOTIDE SEQUENCE [LARGE SCALE GENOMIC DNA]</scope>
    <source>
        <strain evidence="7 8">DSM 1837</strain>
    </source>
</reference>
<dbReference type="Gene3D" id="6.10.340.10">
    <property type="match status" value="1"/>
</dbReference>
<sequence length="376" mass="39760">MQMSDWKIGTRLGLAFGLLIVMMLGVVVIGLVRFGTVGTVNSRIIEEDWVKAEAANMIDATTRANARRTMELVLATDAQHLQAIKAAIATNKKTIDEAVATLDKLVHLPEGKALLAQLKDKRGQYVQSFTRVIGLVDGGARDDAIALIKSETLPALDALQEPINGLTALQKRIVANSSTEVLGDIRNSSWVMLALGLSGLALGSVLAYWITRSITVPLRRAVQVAQTVAAGDLGSHIAVAGRDETSELLQALRDMNHNLQNIVSQVRSGTDTIATATSQIAAGNQDLSSRTEEQASALEQTAASMQELAGTVKHNFDSGKHANELAESAAQVAAKGGAVVAQVVDTMEAINASSRKIADIIGVIDGIAFQTNILAL</sequence>
<dbReference type="InterPro" id="IPR004090">
    <property type="entry name" value="Chemotax_Me-accpt_rcpt"/>
</dbReference>
<dbReference type="AlphaFoldDB" id="A0A4R2NHG6"/>
<dbReference type="GO" id="GO:0004888">
    <property type="term" value="F:transmembrane signaling receptor activity"/>
    <property type="evidence" value="ECO:0007669"/>
    <property type="project" value="InterPro"/>
</dbReference>
<evidence type="ECO:0000256" key="2">
    <source>
        <dbReference type="ARBA" id="ARBA00029447"/>
    </source>
</evidence>
<dbReference type="Pfam" id="PF00672">
    <property type="entry name" value="HAMP"/>
    <property type="match status" value="1"/>
</dbReference>
<feature type="transmembrane region" description="Helical" evidence="4">
    <location>
        <begin position="12"/>
        <end position="34"/>
    </location>
</feature>
<dbReference type="InterPro" id="IPR003660">
    <property type="entry name" value="HAMP_dom"/>
</dbReference>
<evidence type="ECO:0000256" key="4">
    <source>
        <dbReference type="SAM" id="Phobius"/>
    </source>
</evidence>
<dbReference type="PANTHER" id="PTHR43531:SF14">
    <property type="entry name" value="METHYL-ACCEPTING CHEMOTAXIS PROTEIN I-RELATED"/>
    <property type="match status" value="1"/>
</dbReference>
<keyword evidence="3" id="KW-0807">Transducer</keyword>
<evidence type="ECO:0000259" key="6">
    <source>
        <dbReference type="PROSITE" id="PS50885"/>
    </source>
</evidence>
<accession>A0A4R2NHG6</accession>
<protein>
    <submittedName>
        <fullName evidence="7">Methyl-accepting chemotaxis protein</fullName>
    </submittedName>
</protein>
<keyword evidence="4" id="KW-1133">Transmembrane helix</keyword>
<dbReference type="PROSITE" id="PS50111">
    <property type="entry name" value="CHEMOTAXIS_TRANSDUC_2"/>
    <property type="match status" value="1"/>
</dbReference>
<proteinExistence type="inferred from homology"/>
<keyword evidence="8" id="KW-1185">Reference proteome</keyword>
<comment type="caution">
    <text evidence="7">The sequence shown here is derived from an EMBL/GenBank/DDBJ whole genome shotgun (WGS) entry which is preliminary data.</text>
</comment>
<feature type="transmembrane region" description="Helical" evidence="4">
    <location>
        <begin position="190"/>
        <end position="210"/>
    </location>
</feature>
<evidence type="ECO:0000313" key="7">
    <source>
        <dbReference type="EMBL" id="TCP20595.1"/>
    </source>
</evidence>
<dbReference type="SMART" id="SM00304">
    <property type="entry name" value="HAMP"/>
    <property type="match status" value="1"/>
</dbReference>
<dbReference type="Gene3D" id="1.10.287.950">
    <property type="entry name" value="Methyl-accepting chemotaxis protein"/>
    <property type="match status" value="1"/>
</dbReference>
<keyword evidence="4" id="KW-0812">Transmembrane</keyword>
<dbReference type="GO" id="GO:0007165">
    <property type="term" value="P:signal transduction"/>
    <property type="evidence" value="ECO:0007669"/>
    <property type="project" value="UniProtKB-KW"/>
</dbReference>
<dbReference type="InterPro" id="IPR051310">
    <property type="entry name" value="MCP_chemotaxis"/>
</dbReference>
<dbReference type="PROSITE" id="PS50885">
    <property type="entry name" value="HAMP"/>
    <property type="match status" value="1"/>
</dbReference>
<keyword evidence="4" id="KW-0472">Membrane</keyword>
<dbReference type="Proteomes" id="UP000295182">
    <property type="component" value="Unassembled WGS sequence"/>
</dbReference>
<dbReference type="GO" id="GO:0006935">
    <property type="term" value="P:chemotaxis"/>
    <property type="evidence" value="ECO:0007669"/>
    <property type="project" value="InterPro"/>
</dbReference>
<organism evidence="7 8">
    <name type="scientific">Simplicispira metamorpha</name>
    <dbReference type="NCBI Taxonomy" id="80881"/>
    <lineage>
        <taxon>Bacteria</taxon>
        <taxon>Pseudomonadati</taxon>
        <taxon>Pseudomonadota</taxon>
        <taxon>Betaproteobacteria</taxon>
        <taxon>Burkholderiales</taxon>
        <taxon>Comamonadaceae</taxon>
        <taxon>Simplicispira</taxon>
    </lineage>
</organism>
<dbReference type="Pfam" id="PF00015">
    <property type="entry name" value="MCPsignal"/>
    <property type="match status" value="1"/>
</dbReference>
<dbReference type="CDD" id="cd06225">
    <property type="entry name" value="HAMP"/>
    <property type="match status" value="1"/>
</dbReference>
<feature type="domain" description="Methyl-accepting transducer" evidence="5">
    <location>
        <begin position="269"/>
        <end position="376"/>
    </location>
</feature>
<dbReference type="PRINTS" id="PR00260">
    <property type="entry name" value="CHEMTRNSDUCR"/>
</dbReference>
<dbReference type="PANTHER" id="PTHR43531">
    <property type="entry name" value="PROTEIN ICFG"/>
    <property type="match status" value="1"/>
</dbReference>
<feature type="non-terminal residue" evidence="7">
    <location>
        <position position="376"/>
    </location>
</feature>
<dbReference type="CDD" id="cd19411">
    <property type="entry name" value="MCP2201-like_sensor"/>
    <property type="match status" value="1"/>
</dbReference>
<dbReference type="GO" id="GO:0005886">
    <property type="term" value="C:plasma membrane"/>
    <property type="evidence" value="ECO:0007669"/>
    <property type="project" value="TreeGrafter"/>
</dbReference>
<dbReference type="InterPro" id="IPR047347">
    <property type="entry name" value="YvaQ-like_sensor"/>
</dbReference>
<evidence type="ECO:0000256" key="3">
    <source>
        <dbReference type="PROSITE-ProRule" id="PRU00284"/>
    </source>
</evidence>
<comment type="similarity">
    <text evidence="2">Belongs to the methyl-accepting chemotaxis (MCP) protein family.</text>
</comment>
<name>A0A4R2NHG6_9BURK</name>
<evidence type="ECO:0000259" key="5">
    <source>
        <dbReference type="PROSITE" id="PS50111"/>
    </source>
</evidence>
<keyword evidence="1" id="KW-0488">Methylation</keyword>